<protein>
    <submittedName>
        <fullName evidence="2">Uncharacterized protein</fullName>
    </submittedName>
</protein>
<gene>
    <name evidence="2" type="ORF">GCM10010346_41360</name>
</gene>
<proteinExistence type="predicted"/>
<evidence type="ECO:0000313" key="3">
    <source>
        <dbReference type="Proteomes" id="UP000599437"/>
    </source>
</evidence>
<feature type="compositionally biased region" description="Basic residues" evidence="1">
    <location>
        <begin position="85"/>
        <end position="99"/>
    </location>
</feature>
<dbReference type="EMBL" id="BMVO01000013">
    <property type="protein sequence ID" value="GHB13497.1"/>
    <property type="molecule type" value="Genomic_DNA"/>
</dbReference>
<reference evidence="3" key="1">
    <citation type="journal article" date="2019" name="Int. J. Syst. Evol. Microbiol.">
        <title>The Global Catalogue of Microorganisms (GCM) 10K type strain sequencing project: providing services to taxonomists for standard genome sequencing and annotation.</title>
        <authorList>
            <consortium name="The Broad Institute Genomics Platform"/>
            <consortium name="The Broad Institute Genome Sequencing Center for Infectious Disease"/>
            <person name="Wu L."/>
            <person name="Ma J."/>
        </authorList>
    </citation>
    <scope>NUCLEOTIDE SEQUENCE [LARGE SCALE GENOMIC DNA]</scope>
    <source>
        <strain evidence="3">JCM 4737</strain>
    </source>
</reference>
<dbReference type="Proteomes" id="UP000599437">
    <property type="component" value="Unassembled WGS sequence"/>
</dbReference>
<accession>A0ABQ3DRT7</accession>
<evidence type="ECO:0000313" key="2">
    <source>
        <dbReference type="EMBL" id="GHB13497.1"/>
    </source>
</evidence>
<feature type="region of interest" description="Disordered" evidence="1">
    <location>
        <begin position="69"/>
        <end position="99"/>
    </location>
</feature>
<evidence type="ECO:0000256" key="1">
    <source>
        <dbReference type="SAM" id="MobiDB-lite"/>
    </source>
</evidence>
<name>A0ABQ3DRT7_9ACTN</name>
<feature type="region of interest" description="Disordered" evidence="1">
    <location>
        <begin position="45"/>
        <end position="64"/>
    </location>
</feature>
<feature type="compositionally biased region" description="Basic and acidic residues" evidence="1">
    <location>
        <begin position="45"/>
        <end position="54"/>
    </location>
</feature>
<organism evidence="2 3">
    <name type="scientific">Streptomyces chryseus</name>
    <dbReference type="NCBI Taxonomy" id="68186"/>
    <lineage>
        <taxon>Bacteria</taxon>
        <taxon>Bacillati</taxon>
        <taxon>Actinomycetota</taxon>
        <taxon>Actinomycetes</taxon>
        <taxon>Kitasatosporales</taxon>
        <taxon>Streptomycetaceae</taxon>
        <taxon>Streptomyces</taxon>
    </lineage>
</organism>
<comment type="caution">
    <text evidence="2">The sequence shown here is derived from an EMBL/GenBank/DDBJ whole genome shotgun (WGS) entry which is preliminary data.</text>
</comment>
<sequence>MTDMPDILVVRTVVDEDAQRYADLVGREADSLGGVHRREHVLDEADERGTEVAHRPTGRVQRRVTEQCHGSYEPGTAGNRAVSHGGKRTFRRGPRRPRRCRGAGARLVLDRLSPDVDRWTWGKCGAGCKEDQ</sequence>
<keyword evidence="3" id="KW-1185">Reference proteome</keyword>